<feature type="signal peptide" evidence="2">
    <location>
        <begin position="1"/>
        <end position="35"/>
    </location>
</feature>
<dbReference type="AlphaFoldDB" id="A0A1H3AKS1"/>
<dbReference type="CDD" id="cd10967">
    <property type="entry name" value="CE4_GLA_like_6s"/>
    <property type="match status" value="1"/>
</dbReference>
<evidence type="ECO:0000256" key="2">
    <source>
        <dbReference type="SAM" id="SignalP"/>
    </source>
</evidence>
<feature type="chain" id="PRO_5011552866" evidence="2">
    <location>
        <begin position="36"/>
        <end position="454"/>
    </location>
</feature>
<name>A0A1H3AKS1_9PSEU</name>
<dbReference type="GO" id="GO:0005975">
    <property type="term" value="P:carbohydrate metabolic process"/>
    <property type="evidence" value="ECO:0007669"/>
    <property type="project" value="InterPro"/>
</dbReference>
<accession>A0A1H3AKS1</accession>
<dbReference type="InterPro" id="IPR011330">
    <property type="entry name" value="Glyco_hydro/deAcase_b/a-brl"/>
</dbReference>
<dbReference type="GO" id="GO:0016810">
    <property type="term" value="F:hydrolase activity, acting on carbon-nitrogen (but not peptide) bonds"/>
    <property type="evidence" value="ECO:0007669"/>
    <property type="project" value="InterPro"/>
</dbReference>
<dbReference type="STRING" id="418495.SAMN05216215_1009171"/>
<dbReference type="Proteomes" id="UP000199529">
    <property type="component" value="Unassembled WGS sequence"/>
</dbReference>
<reference evidence="5" key="1">
    <citation type="submission" date="2016-10" db="EMBL/GenBank/DDBJ databases">
        <authorList>
            <person name="Varghese N."/>
            <person name="Submissions S."/>
        </authorList>
    </citation>
    <scope>NUCLEOTIDE SEQUENCE [LARGE SCALE GENOMIC DNA]</scope>
    <source>
        <strain evidence="5">CGMCC 4.3530</strain>
    </source>
</reference>
<dbReference type="InterPro" id="IPR002509">
    <property type="entry name" value="NODB_dom"/>
</dbReference>
<dbReference type="SUPFAM" id="SSF88713">
    <property type="entry name" value="Glycoside hydrolase/deacetylase"/>
    <property type="match status" value="1"/>
</dbReference>
<evidence type="ECO:0000313" key="5">
    <source>
        <dbReference type="Proteomes" id="UP000199529"/>
    </source>
</evidence>
<feature type="domain" description="NodB homology" evidence="3">
    <location>
        <begin position="36"/>
        <end position="157"/>
    </location>
</feature>
<evidence type="ECO:0000256" key="1">
    <source>
        <dbReference type="ARBA" id="ARBA00022729"/>
    </source>
</evidence>
<evidence type="ECO:0000259" key="3">
    <source>
        <dbReference type="Pfam" id="PF01522"/>
    </source>
</evidence>
<evidence type="ECO:0000313" key="4">
    <source>
        <dbReference type="EMBL" id="SDX30310.1"/>
    </source>
</evidence>
<dbReference type="Gene3D" id="3.20.20.370">
    <property type="entry name" value="Glycoside hydrolase/deacetylase"/>
    <property type="match status" value="1"/>
</dbReference>
<gene>
    <name evidence="4" type="ORF">SAMN05216215_1009171</name>
</gene>
<dbReference type="PANTHER" id="PTHR34216:SF11">
    <property type="entry name" value="CHITOOLIGOSACCHARIDE DEACETYLASE"/>
    <property type="match status" value="1"/>
</dbReference>
<sequence length="454" mass="48912">MDGARPARKRSSRILACVSAALLAVFLGMPGEANAQTPRTVVTFTVDDGSVSQTSGARILSKHGMRGTFYVVSGSIGTRGYLSLDDLRSLAAAGHEIGGHTVNHPDLAEGAPDEARREICQDRANLVAWGFRPTSFAYPFGSFSREAERAAADCGYNSARVTGSLRTKNSCSDCAPAESIPPVNPLVVRGTDTVTPDWTLADLQQVVLRAEASGGGWVPLVLHQTCDFCGSLSISPAVLDQFASWLAQRQANGTVVRTVDQVIGGGFRPLVRPPASAPRDGLVNASLEEPGPRGWVQSSWGQNNPQWTRVSDAHDGHWAQRLDITEYAGGEAKLLQQLDMGEAAPAAHPNNTYELSAWYKSTAPTQLAVYRRDQAGAWRYWTTSPWFAASANWASAAWTTPAAPDGTTGLSFGLTLTRAGSLTTDDYRLQEHVRPKAEAVCARLPWTYLLRWLC</sequence>
<dbReference type="PANTHER" id="PTHR34216">
    <property type="match status" value="1"/>
</dbReference>
<organism evidence="4 5">
    <name type="scientific">Saccharopolyspora shandongensis</name>
    <dbReference type="NCBI Taxonomy" id="418495"/>
    <lineage>
        <taxon>Bacteria</taxon>
        <taxon>Bacillati</taxon>
        <taxon>Actinomycetota</taxon>
        <taxon>Actinomycetes</taxon>
        <taxon>Pseudonocardiales</taxon>
        <taxon>Pseudonocardiaceae</taxon>
        <taxon>Saccharopolyspora</taxon>
    </lineage>
</organism>
<protein>
    <submittedName>
        <fullName evidence="4">Polysaccharide deacetylase</fullName>
    </submittedName>
</protein>
<dbReference type="Pfam" id="PF01522">
    <property type="entry name" value="Polysacc_deac_1"/>
    <property type="match status" value="1"/>
</dbReference>
<proteinExistence type="predicted"/>
<dbReference type="EMBL" id="FNOK01000009">
    <property type="protein sequence ID" value="SDX30310.1"/>
    <property type="molecule type" value="Genomic_DNA"/>
</dbReference>
<keyword evidence="1 2" id="KW-0732">Signal</keyword>
<dbReference type="RefSeq" id="WP_177226421.1">
    <property type="nucleotide sequence ID" value="NZ_FNOK01000009.1"/>
</dbReference>
<dbReference type="Gene3D" id="2.60.120.260">
    <property type="entry name" value="Galactose-binding domain-like"/>
    <property type="match status" value="1"/>
</dbReference>
<keyword evidence="5" id="KW-1185">Reference proteome</keyword>
<dbReference type="InterPro" id="IPR051398">
    <property type="entry name" value="Polysacch_Deacetylase"/>
</dbReference>